<name>A0AAE0EW42_9CHLO</name>
<gene>
    <name evidence="3" type="ORF">CYMTET_4348</name>
    <name evidence="2" type="ORF">CYMTET_47277</name>
</gene>
<feature type="transmembrane region" description="Helical" evidence="1">
    <location>
        <begin position="107"/>
        <end position="127"/>
    </location>
</feature>
<feature type="transmembrane region" description="Helical" evidence="1">
    <location>
        <begin position="261"/>
        <end position="284"/>
    </location>
</feature>
<feature type="transmembrane region" description="Helical" evidence="1">
    <location>
        <begin position="318"/>
        <end position="342"/>
    </location>
</feature>
<reference evidence="2" key="2">
    <citation type="submission" date="2023-06" db="EMBL/GenBank/DDBJ databases">
        <title>Long-read-based genome assembly of the green algal bacterivore Cymbomonas tetramitiformis.</title>
        <authorList>
            <person name="Gyaltshen Y."/>
            <person name="Rozenberg A."/>
            <person name="Paasch A."/>
            <person name="Burns J.A."/>
            <person name="Warring S."/>
            <person name="Larson R."/>
            <person name="Maurer-Alcala X."/>
            <person name="Dacks J."/>
            <person name="Kim E."/>
        </authorList>
    </citation>
    <scope>NUCLEOTIDE SEQUENCE</scope>
    <source>
        <strain evidence="2">PLY_AMNH</strain>
    </source>
</reference>
<feature type="transmembrane region" description="Helical" evidence="1">
    <location>
        <begin position="198"/>
        <end position="218"/>
    </location>
</feature>
<proteinExistence type="predicted"/>
<feature type="transmembrane region" description="Helical" evidence="1">
    <location>
        <begin position="21"/>
        <end position="40"/>
    </location>
</feature>
<sequence length="407" mass="45668">MLDAETREKKQNVIEHAWRVYLFYFFDLWQNISIFVTALIYTPKGFIGVASGVHIVVCLVNLGLLQTVDVYGTSELLGTESKEILRLYDVAFMDRKKLIEGLKKHEWINCMSMLHSLTASLDLWTLVSSMTSVYTCVHKDYVYLKGHVLWVLEPCNSEMRDLGFIFASVSVFAGYNLITCFSHINMITHYGKQHAERVVYIVSPIVTFNTGLLIIVGLQHLSMLESHSGHGIYGSTAFIYYSCVCICGIVTASVRPRGGFLGFVCTLVIFVDFILSIVSSAVGFSQLISPKHGNSGHDEKLCRFFGDDEINEDQIGDLLLFCVLRVIQVFVNVIILVCLSVLSSTREVKTALEKAGVKQALKRLPGETRTKTKGDVLNLYAESESLVYDALEIKSKSHNIRSRSRMV</sequence>
<keyword evidence="1" id="KW-1133">Transmembrane helix</keyword>
<evidence type="ECO:0000313" key="2">
    <source>
        <dbReference type="EMBL" id="KAK3243008.1"/>
    </source>
</evidence>
<keyword evidence="1" id="KW-0812">Transmembrane</keyword>
<dbReference type="EMBL" id="LGRX02000573">
    <property type="protein sequence ID" value="KAK3288166.1"/>
    <property type="molecule type" value="Genomic_DNA"/>
</dbReference>
<keyword evidence="4" id="KW-1185">Reference proteome</keyword>
<dbReference type="EMBL" id="LGRX02033090">
    <property type="protein sequence ID" value="KAK3243008.1"/>
    <property type="molecule type" value="Genomic_DNA"/>
</dbReference>
<evidence type="ECO:0000256" key="1">
    <source>
        <dbReference type="SAM" id="Phobius"/>
    </source>
</evidence>
<keyword evidence="1" id="KW-0472">Membrane</keyword>
<evidence type="ECO:0000313" key="3">
    <source>
        <dbReference type="EMBL" id="KAK3288166.1"/>
    </source>
</evidence>
<dbReference type="AlphaFoldDB" id="A0AAE0EW42"/>
<organism evidence="2 4">
    <name type="scientific">Cymbomonas tetramitiformis</name>
    <dbReference type="NCBI Taxonomy" id="36881"/>
    <lineage>
        <taxon>Eukaryota</taxon>
        <taxon>Viridiplantae</taxon>
        <taxon>Chlorophyta</taxon>
        <taxon>Pyramimonadophyceae</taxon>
        <taxon>Pyramimonadales</taxon>
        <taxon>Pyramimonadaceae</taxon>
        <taxon>Cymbomonas</taxon>
    </lineage>
</organism>
<protein>
    <submittedName>
        <fullName evidence="2">Uncharacterized protein</fullName>
    </submittedName>
</protein>
<feature type="transmembrane region" description="Helical" evidence="1">
    <location>
        <begin position="46"/>
        <end position="65"/>
    </location>
</feature>
<feature type="transmembrane region" description="Helical" evidence="1">
    <location>
        <begin position="238"/>
        <end position="254"/>
    </location>
</feature>
<feature type="transmembrane region" description="Helical" evidence="1">
    <location>
        <begin position="162"/>
        <end position="186"/>
    </location>
</feature>
<evidence type="ECO:0000313" key="4">
    <source>
        <dbReference type="Proteomes" id="UP001190700"/>
    </source>
</evidence>
<accession>A0AAE0EW42</accession>
<reference evidence="2 4" key="1">
    <citation type="journal article" date="2015" name="Genome Biol. Evol.">
        <title>Comparative Genomics of a Bacterivorous Green Alga Reveals Evolutionary Causalities and Consequences of Phago-Mixotrophic Mode of Nutrition.</title>
        <authorList>
            <person name="Burns J.A."/>
            <person name="Paasch A."/>
            <person name="Narechania A."/>
            <person name="Kim E."/>
        </authorList>
    </citation>
    <scope>NUCLEOTIDE SEQUENCE [LARGE SCALE GENOMIC DNA]</scope>
    <source>
        <strain evidence="2">PLY_AMNH</strain>
    </source>
</reference>
<dbReference type="Proteomes" id="UP001190700">
    <property type="component" value="Unassembled WGS sequence"/>
</dbReference>
<comment type="caution">
    <text evidence="2">The sequence shown here is derived from an EMBL/GenBank/DDBJ whole genome shotgun (WGS) entry which is preliminary data.</text>
</comment>